<name>X6LVB3_RETFI</name>
<dbReference type="EMBL" id="ASPP01027987">
    <property type="protein sequence ID" value="ETO05554.1"/>
    <property type="molecule type" value="Genomic_DNA"/>
</dbReference>
<dbReference type="AlphaFoldDB" id="X6LVB3"/>
<feature type="transmembrane region" description="Helical" evidence="2">
    <location>
        <begin position="159"/>
        <end position="177"/>
    </location>
</feature>
<protein>
    <submittedName>
        <fullName evidence="3">Uncharacterized protein</fullName>
    </submittedName>
</protein>
<keyword evidence="2" id="KW-1133">Transmembrane helix</keyword>
<keyword evidence="4" id="KW-1185">Reference proteome</keyword>
<keyword evidence="2" id="KW-0812">Transmembrane</keyword>
<feature type="transmembrane region" description="Helical" evidence="2">
    <location>
        <begin position="135"/>
        <end position="152"/>
    </location>
</feature>
<feature type="region of interest" description="Disordered" evidence="1">
    <location>
        <begin position="395"/>
        <end position="415"/>
    </location>
</feature>
<dbReference type="Proteomes" id="UP000023152">
    <property type="component" value="Unassembled WGS sequence"/>
</dbReference>
<feature type="transmembrane region" description="Helical" evidence="2">
    <location>
        <begin position="268"/>
        <end position="290"/>
    </location>
</feature>
<feature type="transmembrane region" description="Helical" evidence="2">
    <location>
        <begin position="112"/>
        <end position="129"/>
    </location>
</feature>
<feature type="compositionally biased region" description="Polar residues" evidence="1">
    <location>
        <begin position="49"/>
        <end position="59"/>
    </location>
</feature>
<keyword evidence="2" id="KW-0472">Membrane</keyword>
<evidence type="ECO:0000256" key="1">
    <source>
        <dbReference type="SAM" id="MobiDB-lite"/>
    </source>
</evidence>
<sequence>MIPLKSYPIPVNNDIQELKPRYGAADTSDNKGGAENSTHRLLTPEQKKMTANNGQSQSMRAGMTSQVSELPSFHKYVQHMWLAGSISCLEWWAVETFTFLVGTLRYESTSTLVVFFVHGCWNIFFFFFLKKNLLLLLYVGIYVCVCLVELQISFTLKQAMCSVLAYSIVLIVITIAFRDNLLKIFLSLNFANENTDHFIRQVRSTSDEILPLFTLCVFGYSIAMCFLGMFVSVAKLAQGGLFMLTGYYLVGLVTAVVTAYYWEWRLYGIWLGLAAAYASWCALSFVYWYWKKPSDHLDQVKQIHDQYEENLVGITPSMGSTSSATTLAASKSNYGSLLTDGEARAAPYSPLNTANVNEQFSIGKAATRVKQTKVQKKALKQSPVLLGQDVSNEEYEYQKTAKENSGNLSDPSDLQ</sequence>
<evidence type="ECO:0000256" key="2">
    <source>
        <dbReference type="SAM" id="Phobius"/>
    </source>
</evidence>
<feature type="transmembrane region" description="Helical" evidence="2">
    <location>
        <begin position="241"/>
        <end position="262"/>
    </location>
</feature>
<evidence type="ECO:0000313" key="3">
    <source>
        <dbReference type="EMBL" id="ETO05554.1"/>
    </source>
</evidence>
<organism evidence="3 4">
    <name type="scientific">Reticulomyxa filosa</name>
    <dbReference type="NCBI Taxonomy" id="46433"/>
    <lineage>
        <taxon>Eukaryota</taxon>
        <taxon>Sar</taxon>
        <taxon>Rhizaria</taxon>
        <taxon>Retaria</taxon>
        <taxon>Foraminifera</taxon>
        <taxon>Monothalamids</taxon>
        <taxon>Reticulomyxidae</taxon>
        <taxon>Reticulomyxa</taxon>
    </lineage>
</organism>
<evidence type="ECO:0000313" key="4">
    <source>
        <dbReference type="Proteomes" id="UP000023152"/>
    </source>
</evidence>
<feature type="transmembrane region" description="Helical" evidence="2">
    <location>
        <begin position="209"/>
        <end position="234"/>
    </location>
</feature>
<accession>X6LVB3</accession>
<comment type="caution">
    <text evidence="3">The sequence shown here is derived from an EMBL/GenBank/DDBJ whole genome shotgun (WGS) entry which is preliminary data.</text>
</comment>
<feature type="region of interest" description="Disordered" evidence="1">
    <location>
        <begin position="23"/>
        <end position="59"/>
    </location>
</feature>
<feature type="compositionally biased region" description="Polar residues" evidence="1">
    <location>
        <begin position="403"/>
        <end position="415"/>
    </location>
</feature>
<gene>
    <name evidence="3" type="ORF">RFI_31844</name>
</gene>
<reference evidence="3 4" key="1">
    <citation type="journal article" date="2013" name="Curr. Biol.">
        <title>The Genome of the Foraminiferan Reticulomyxa filosa.</title>
        <authorList>
            <person name="Glockner G."/>
            <person name="Hulsmann N."/>
            <person name="Schleicher M."/>
            <person name="Noegel A.A."/>
            <person name="Eichinger L."/>
            <person name="Gallinger C."/>
            <person name="Pawlowski J."/>
            <person name="Sierra R."/>
            <person name="Euteneuer U."/>
            <person name="Pillet L."/>
            <person name="Moustafa A."/>
            <person name="Platzer M."/>
            <person name="Groth M."/>
            <person name="Szafranski K."/>
            <person name="Schliwa M."/>
        </authorList>
    </citation>
    <scope>NUCLEOTIDE SEQUENCE [LARGE SCALE GENOMIC DNA]</scope>
</reference>
<dbReference type="OrthoDB" id="2126698at2759"/>
<proteinExistence type="predicted"/>